<evidence type="ECO:0000313" key="3">
    <source>
        <dbReference type="Proteomes" id="UP000027936"/>
    </source>
</evidence>
<organism evidence="2 3">
    <name type="scientific">Schinkia azotoformans MEV2011</name>
    <dbReference type="NCBI Taxonomy" id="1348973"/>
    <lineage>
        <taxon>Bacteria</taxon>
        <taxon>Bacillati</taxon>
        <taxon>Bacillota</taxon>
        <taxon>Bacilli</taxon>
        <taxon>Bacillales</taxon>
        <taxon>Bacillaceae</taxon>
        <taxon>Calidifontibacillus/Schinkia group</taxon>
        <taxon>Schinkia</taxon>
    </lineage>
</organism>
<sequence length="131" mass="13472">MALRIVKLFASAATTTTTTARPTVSKFFYETTAQIAAGNTLTIAVGSFEDDTGAAATTLPALAADNSYFKVEINGVLQMSDTLAYTAGGAGTGQLEITVPAGSDPIEAQTPIVLEVVNYDPQSSSTTTITT</sequence>
<reference evidence="2 3" key="1">
    <citation type="submission" date="2014-04" db="EMBL/GenBank/DDBJ databases">
        <title>Draft genome sequence of Bacillus azotoformans MEV2011, a (co-) denitrifying strain unable to grow in the presence of oxygen.</title>
        <authorList>
            <person name="Nielsen M."/>
            <person name="Schreiber L."/>
            <person name="Finster K."/>
            <person name="Schramm A."/>
        </authorList>
    </citation>
    <scope>NUCLEOTIDE SEQUENCE [LARGE SCALE GENOMIC DNA]</scope>
    <source>
        <strain evidence="2 3">MEV2011</strain>
    </source>
</reference>
<dbReference type="RefSeq" id="WP_035195765.1">
    <property type="nucleotide sequence ID" value="NZ_JJRY01000008.1"/>
</dbReference>
<proteinExistence type="predicted"/>
<name>A0A072NYQ6_SCHAZ</name>
<dbReference type="EMBL" id="JJRY01000008">
    <property type="protein sequence ID" value="KEF38390.1"/>
    <property type="molecule type" value="Genomic_DNA"/>
</dbReference>
<dbReference type="PATRIC" id="fig|1348973.3.peg.2350"/>
<dbReference type="Proteomes" id="UP000027936">
    <property type="component" value="Unassembled WGS sequence"/>
</dbReference>
<feature type="domain" description="DUF4183" evidence="1">
    <location>
        <begin position="41"/>
        <end position="116"/>
    </location>
</feature>
<gene>
    <name evidence="2" type="ORF">M670_02433</name>
</gene>
<evidence type="ECO:0000259" key="1">
    <source>
        <dbReference type="Pfam" id="PF13799"/>
    </source>
</evidence>
<comment type="caution">
    <text evidence="2">The sequence shown here is derived from an EMBL/GenBank/DDBJ whole genome shotgun (WGS) entry which is preliminary data.</text>
</comment>
<protein>
    <recommendedName>
        <fullName evidence="1">DUF4183 domain-containing protein</fullName>
    </recommendedName>
</protein>
<dbReference type="AlphaFoldDB" id="A0A072NYQ6"/>
<accession>A0A072NYQ6</accession>
<dbReference type="OrthoDB" id="2623159at2"/>
<evidence type="ECO:0000313" key="2">
    <source>
        <dbReference type="EMBL" id="KEF38390.1"/>
    </source>
</evidence>
<dbReference type="Pfam" id="PF13799">
    <property type="entry name" value="DUF4183"/>
    <property type="match status" value="1"/>
</dbReference>
<dbReference type="InterPro" id="IPR025237">
    <property type="entry name" value="DUF4183"/>
</dbReference>